<organism evidence="2 3">
    <name type="scientific">Dorcoceras hygrometricum</name>
    <dbReference type="NCBI Taxonomy" id="472368"/>
    <lineage>
        <taxon>Eukaryota</taxon>
        <taxon>Viridiplantae</taxon>
        <taxon>Streptophyta</taxon>
        <taxon>Embryophyta</taxon>
        <taxon>Tracheophyta</taxon>
        <taxon>Spermatophyta</taxon>
        <taxon>Magnoliopsida</taxon>
        <taxon>eudicotyledons</taxon>
        <taxon>Gunneridae</taxon>
        <taxon>Pentapetalae</taxon>
        <taxon>asterids</taxon>
        <taxon>lamiids</taxon>
        <taxon>Lamiales</taxon>
        <taxon>Gesneriaceae</taxon>
        <taxon>Didymocarpoideae</taxon>
        <taxon>Trichosporeae</taxon>
        <taxon>Loxocarpinae</taxon>
        <taxon>Dorcoceras</taxon>
    </lineage>
</organism>
<dbReference type="Proteomes" id="UP000250235">
    <property type="component" value="Unassembled WGS sequence"/>
</dbReference>
<accession>A0A2Z7CHQ2</accession>
<protein>
    <submittedName>
        <fullName evidence="2">Autophagy 4a</fullName>
    </submittedName>
</protein>
<dbReference type="EMBL" id="KQ997093">
    <property type="protein sequence ID" value="KZV44286.1"/>
    <property type="molecule type" value="Genomic_DNA"/>
</dbReference>
<keyword evidence="3" id="KW-1185">Reference proteome</keyword>
<evidence type="ECO:0000256" key="1">
    <source>
        <dbReference type="SAM" id="MobiDB-lite"/>
    </source>
</evidence>
<feature type="compositionally biased region" description="Polar residues" evidence="1">
    <location>
        <begin position="90"/>
        <end position="120"/>
    </location>
</feature>
<dbReference type="AlphaFoldDB" id="A0A2Z7CHQ2"/>
<feature type="region of interest" description="Disordered" evidence="1">
    <location>
        <begin position="66"/>
        <end position="145"/>
    </location>
</feature>
<reference evidence="2 3" key="1">
    <citation type="journal article" date="2015" name="Proc. Natl. Acad. Sci. U.S.A.">
        <title>The resurrection genome of Boea hygrometrica: A blueprint for survival of dehydration.</title>
        <authorList>
            <person name="Xiao L."/>
            <person name="Yang G."/>
            <person name="Zhang L."/>
            <person name="Yang X."/>
            <person name="Zhao S."/>
            <person name="Ji Z."/>
            <person name="Zhou Q."/>
            <person name="Hu M."/>
            <person name="Wang Y."/>
            <person name="Chen M."/>
            <person name="Xu Y."/>
            <person name="Jin H."/>
            <person name="Xiao X."/>
            <person name="Hu G."/>
            <person name="Bao F."/>
            <person name="Hu Y."/>
            <person name="Wan P."/>
            <person name="Li L."/>
            <person name="Deng X."/>
            <person name="Kuang T."/>
            <person name="Xiang C."/>
            <person name="Zhu J.K."/>
            <person name="Oliver M.J."/>
            <person name="He Y."/>
        </authorList>
    </citation>
    <scope>NUCLEOTIDE SEQUENCE [LARGE SCALE GENOMIC DNA]</scope>
    <source>
        <strain evidence="3">cv. XS01</strain>
    </source>
</reference>
<name>A0A2Z7CHQ2_9LAMI</name>
<evidence type="ECO:0000313" key="2">
    <source>
        <dbReference type="EMBL" id="KZV44286.1"/>
    </source>
</evidence>
<proteinExistence type="predicted"/>
<gene>
    <name evidence="2" type="ORF">F511_17264</name>
</gene>
<sequence>MSGLVHKSEQNHIKHNAEEIKSCTRVHHLNKYKYYSIQLNPTSTGHSPVDSTSTYTLYANWDTLSSSWAPPAGSKPRPAEKPGKPKTTHRQQTQAPRGTSGSNPSTESSTNSIRKATDNMQMPCKGSRLQSKAGRQRISTTAQQQNLIKGKTVSGHELQANVRKQYPNEASQQEESNATTLTSIRVVYRRQSKKIRELRLRSLFNLTADKNWEQLYRQLKLSQLIFLLANRSYNRSHSMPKQRSLKPNDVAENYCRNWTLHPLLTAGQLTNICSQRNNRSLTLLKTNAATAESSSLIQNAVVPTNPNDDVEVPATKTC</sequence>
<evidence type="ECO:0000313" key="3">
    <source>
        <dbReference type="Proteomes" id="UP000250235"/>
    </source>
</evidence>